<keyword evidence="2" id="KW-1185">Reference proteome</keyword>
<dbReference type="Proteomes" id="UP000233551">
    <property type="component" value="Unassembled WGS sequence"/>
</dbReference>
<proteinExistence type="predicted"/>
<evidence type="ECO:0000313" key="1">
    <source>
        <dbReference type="EMBL" id="PKI35115.1"/>
    </source>
</evidence>
<protein>
    <submittedName>
        <fullName evidence="1">Uncharacterized protein</fullName>
    </submittedName>
</protein>
<comment type="caution">
    <text evidence="1">The sequence shown here is derived from an EMBL/GenBank/DDBJ whole genome shotgun (WGS) entry which is preliminary data.</text>
</comment>
<name>A0A2I0HTS0_PUNGR</name>
<gene>
    <name evidence="1" type="ORF">CRG98_044504</name>
</gene>
<organism evidence="1 2">
    <name type="scientific">Punica granatum</name>
    <name type="common">Pomegranate</name>
    <dbReference type="NCBI Taxonomy" id="22663"/>
    <lineage>
        <taxon>Eukaryota</taxon>
        <taxon>Viridiplantae</taxon>
        <taxon>Streptophyta</taxon>
        <taxon>Embryophyta</taxon>
        <taxon>Tracheophyta</taxon>
        <taxon>Spermatophyta</taxon>
        <taxon>Magnoliopsida</taxon>
        <taxon>eudicotyledons</taxon>
        <taxon>Gunneridae</taxon>
        <taxon>Pentapetalae</taxon>
        <taxon>rosids</taxon>
        <taxon>malvids</taxon>
        <taxon>Myrtales</taxon>
        <taxon>Lythraceae</taxon>
        <taxon>Punica</taxon>
    </lineage>
</organism>
<dbReference type="AlphaFoldDB" id="A0A2I0HTS0"/>
<reference evidence="1 2" key="1">
    <citation type="submission" date="2017-11" db="EMBL/GenBank/DDBJ databases">
        <title>De-novo sequencing of pomegranate (Punica granatum L.) genome.</title>
        <authorList>
            <person name="Akparov Z."/>
            <person name="Amiraslanov A."/>
            <person name="Hajiyeva S."/>
            <person name="Abbasov M."/>
            <person name="Kaur K."/>
            <person name="Hamwieh A."/>
            <person name="Solovyev V."/>
            <person name="Salamov A."/>
            <person name="Braich B."/>
            <person name="Kosarev P."/>
            <person name="Mahmoud A."/>
            <person name="Hajiyev E."/>
            <person name="Babayeva S."/>
            <person name="Izzatullayeva V."/>
            <person name="Mammadov A."/>
            <person name="Mammadov A."/>
            <person name="Sharifova S."/>
            <person name="Ojaghi J."/>
            <person name="Eynullazada K."/>
            <person name="Bayramov B."/>
            <person name="Abdulazimova A."/>
            <person name="Shahmuradov I."/>
        </authorList>
    </citation>
    <scope>NUCLEOTIDE SEQUENCE [LARGE SCALE GENOMIC DNA]</scope>
    <source>
        <strain evidence="2">cv. AG2017</strain>
        <tissue evidence="1">Leaf</tissue>
    </source>
</reference>
<dbReference type="EMBL" id="PGOL01005450">
    <property type="protein sequence ID" value="PKI35115.1"/>
    <property type="molecule type" value="Genomic_DNA"/>
</dbReference>
<evidence type="ECO:0000313" key="2">
    <source>
        <dbReference type="Proteomes" id="UP000233551"/>
    </source>
</evidence>
<sequence length="178" mass="20514">MPSQITILLDRLPLSLRKKSNASSRKRLQKRSRLLSKSNYAFHLLARTLNPLYRRISSILRSSQPYAPPHSIAFQERCFPEPLMLAVSRDLQEDCLRMVSLAGSWLYHLLQQLQELFIQRFETTRRVKHNLNDLSTKGATLAYLLARVNKSLITKEATLAYKRGLLKASSLREPPLLT</sequence>
<accession>A0A2I0HTS0</accession>